<proteinExistence type="inferred from homology"/>
<dbReference type="Pfam" id="PF19567">
    <property type="entry name" value="CpsB_CapC"/>
    <property type="match status" value="1"/>
</dbReference>
<sequence length="243" mass="26461">MSGWVDLHCHLLPGVDDGARTFEDSLEMARALVDLGFSTVAPSPHARPEYAPAELVDQRRSELRAALAREGIPLTLGRNAENVLDEAFLRSLGTPAARMLGEGRYVLVELPYTTPVPALLDILFRIRTQGVTPVLAHPERCLEFERKGRAAEAVRCGALLQLDVGALTGRYGGTAKKLAREFLEQGLYGLGATDLHSPVGARDWLGRAFTELRARAGEQAFGRLMRDHPARLLAGEALESEGE</sequence>
<dbReference type="GO" id="GO:0004725">
    <property type="term" value="F:protein tyrosine phosphatase activity"/>
    <property type="evidence" value="ECO:0007669"/>
    <property type="project" value="UniProtKB-EC"/>
</dbReference>
<dbReference type="Gene3D" id="3.20.20.140">
    <property type="entry name" value="Metal-dependent hydrolases"/>
    <property type="match status" value="1"/>
</dbReference>
<dbReference type="PANTHER" id="PTHR39181:SF1">
    <property type="entry name" value="TYROSINE-PROTEIN PHOSPHATASE YWQE"/>
    <property type="match status" value="1"/>
</dbReference>
<reference evidence="5 6" key="1">
    <citation type="submission" date="2014-04" db="EMBL/GenBank/DDBJ databases">
        <title>Genome assembly of Hyalangium minutum DSM 14724.</title>
        <authorList>
            <person name="Sharma G."/>
            <person name="Subramanian S."/>
        </authorList>
    </citation>
    <scope>NUCLEOTIDE SEQUENCE [LARGE SCALE GENOMIC DNA]</scope>
    <source>
        <strain evidence="5 6">DSM 14724</strain>
    </source>
</reference>
<comment type="similarity">
    <text evidence="1">Belongs to the metallo-dependent hydrolases superfamily. CpsB/CapC family.</text>
</comment>
<accession>A0A085WNU9</accession>
<comment type="catalytic activity">
    <reaction evidence="4">
        <text>O-phospho-L-tyrosyl-[protein] + H2O = L-tyrosyl-[protein] + phosphate</text>
        <dbReference type="Rhea" id="RHEA:10684"/>
        <dbReference type="Rhea" id="RHEA-COMP:10136"/>
        <dbReference type="Rhea" id="RHEA-COMP:20101"/>
        <dbReference type="ChEBI" id="CHEBI:15377"/>
        <dbReference type="ChEBI" id="CHEBI:43474"/>
        <dbReference type="ChEBI" id="CHEBI:46858"/>
        <dbReference type="ChEBI" id="CHEBI:61978"/>
        <dbReference type="EC" id="3.1.3.48"/>
    </reaction>
</comment>
<dbReference type="PIRSF" id="PIRSF016557">
    <property type="entry name" value="Caps_synth_CpsB"/>
    <property type="match status" value="1"/>
</dbReference>
<keyword evidence="6" id="KW-1185">Reference proteome</keyword>
<dbReference type="AlphaFoldDB" id="A0A085WNU9"/>
<protein>
    <recommendedName>
        <fullName evidence="2">protein-tyrosine-phosphatase</fullName>
        <ecNumber evidence="2">3.1.3.48</ecNumber>
    </recommendedName>
</protein>
<dbReference type="SUPFAM" id="SSF89550">
    <property type="entry name" value="PHP domain-like"/>
    <property type="match status" value="1"/>
</dbReference>
<evidence type="ECO:0000256" key="1">
    <source>
        <dbReference type="ARBA" id="ARBA00005750"/>
    </source>
</evidence>
<dbReference type="RefSeq" id="WP_044186527.1">
    <property type="nucleotide sequence ID" value="NZ_JMCB01000004.1"/>
</dbReference>
<dbReference type="PATRIC" id="fig|394096.3.peg.2436"/>
<evidence type="ECO:0000313" key="6">
    <source>
        <dbReference type="Proteomes" id="UP000028725"/>
    </source>
</evidence>
<dbReference type="PANTHER" id="PTHR39181">
    <property type="entry name" value="TYROSINE-PROTEIN PHOSPHATASE YWQE"/>
    <property type="match status" value="1"/>
</dbReference>
<evidence type="ECO:0000313" key="5">
    <source>
        <dbReference type="EMBL" id="KFE69362.1"/>
    </source>
</evidence>
<evidence type="ECO:0000256" key="3">
    <source>
        <dbReference type="ARBA" id="ARBA00022801"/>
    </source>
</evidence>
<keyword evidence="3" id="KW-0378">Hydrolase</keyword>
<dbReference type="OrthoDB" id="9788539at2"/>
<dbReference type="GO" id="GO:0030145">
    <property type="term" value="F:manganese ion binding"/>
    <property type="evidence" value="ECO:0007669"/>
    <property type="project" value="InterPro"/>
</dbReference>
<name>A0A085WNU9_9BACT</name>
<dbReference type="EMBL" id="JMCB01000004">
    <property type="protein sequence ID" value="KFE69362.1"/>
    <property type="molecule type" value="Genomic_DNA"/>
</dbReference>
<dbReference type="STRING" id="394096.DB31_6337"/>
<dbReference type="InterPro" id="IPR016195">
    <property type="entry name" value="Pol/histidinol_Pase-like"/>
</dbReference>
<dbReference type="EC" id="3.1.3.48" evidence="2"/>
<evidence type="ECO:0000256" key="4">
    <source>
        <dbReference type="ARBA" id="ARBA00051722"/>
    </source>
</evidence>
<organism evidence="5 6">
    <name type="scientific">Hyalangium minutum</name>
    <dbReference type="NCBI Taxonomy" id="394096"/>
    <lineage>
        <taxon>Bacteria</taxon>
        <taxon>Pseudomonadati</taxon>
        <taxon>Myxococcota</taxon>
        <taxon>Myxococcia</taxon>
        <taxon>Myxococcales</taxon>
        <taxon>Cystobacterineae</taxon>
        <taxon>Archangiaceae</taxon>
        <taxon>Hyalangium</taxon>
    </lineage>
</organism>
<gene>
    <name evidence="5" type="ORF">DB31_6337</name>
</gene>
<evidence type="ECO:0000256" key="2">
    <source>
        <dbReference type="ARBA" id="ARBA00013064"/>
    </source>
</evidence>
<dbReference type="InterPro" id="IPR016667">
    <property type="entry name" value="Caps_polysacc_synth_CpsB/CapC"/>
</dbReference>
<comment type="caution">
    <text evidence="5">The sequence shown here is derived from an EMBL/GenBank/DDBJ whole genome shotgun (WGS) entry which is preliminary data.</text>
</comment>
<dbReference type="Proteomes" id="UP000028725">
    <property type="component" value="Unassembled WGS sequence"/>
</dbReference>